<sequence>MIAREQLKTEIDCLDGRYLELVLNIIRQFPRAASDKPQAANELETGKSKRAMDIAQEIADSGGLGIDDPVAWQREIRQDRPCHQGASDIGGNPTRGLA</sequence>
<proteinExistence type="predicted"/>
<accession>A0A451BHI3</accession>
<gene>
    <name evidence="2" type="ORF">BECKSD772D_GA0070982_100127</name>
</gene>
<dbReference type="AlphaFoldDB" id="A0A451BHI3"/>
<evidence type="ECO:0000313" key="2">
    <source>
        <dbReference type="EMBL" id="VFK77698.1"/>
    </source>
</evidence>
<organism evidence="2">
    <name type="scientific">Candidatus Kentrum sp. SD</name>
    <dbReference type="NCBI Taxonomy" id="2126332"/>
    <lineage>
        <taxon>Bacteria</taxon>
        <taxon>Pseudomonadati</taxon>
        <taxon>Pseudomonadota</taxon>
        <taxon>Gammaproteobacteria</taxon>
        <taxon>Candidatus Kentrum</taxon>
    </lineage>
</organism>
<protein>
    <submittedName>
        <fullName evidence="2">Uncharacterized protein</fullName>
    </submittedName>
</protein>
<feature type="region of interest" description="Disordered" evidence="1">
    <location>
        <begin position="77"/>
        <end position="98"/>
    </location>
</feature>
<reference evidence="2" key="1">
    <citation type="submission" date="2019-02" db="EMBL/GenBank/DDBJ databases">
        <authorList>
            <person name="Gruber-Vodicka R. H."/>
            <person name="Seah K. B. B."/>
        </authorList>
    </citation>
    <scope>NUCLEOTIDE SEQUENCE</scope>
    <source>
        <strain evidence="2">BECK_S127</strain>
    </source>
</reference>
<evidence type="ECO:0000256" key="1">
    <source>
        <dbReference type="SAM" id="MobiDB-lite"/>
    </source>
</evidence>
<dbReference type="EMBL" id="CAADHB010000001">
    <property type="protein sequence ID" value="VFK77698.1"/>
    <property type="molecule type" value="Genomic_DNA"/>
</dbReference>
<name>A0A451BHI3_9GAMM</name>